<gene>
    <name evidence="14" type="ORF">NIDE0896</name>
</gene>
<evidence type="ECO:0000256" key="12">
    <source>
        <dbReference type="SAM" id="Phobius"/>
    </source>
</evidence>
<dbReference type="STRING" id="330214.NIDE0896"/>
<dbReference type="InterPro" id="IPR002585">
    <property type="entry name" value="Cyt-d_ubiquinol_oxidase_su_1"/>
</dbReference>
<evidence type="ECO:0000256" key="7">
    <source>
        <dbReference type="ARBA" id="ARBA00022723"/>
    </source>
</evidence>
<feature type="signal peptide" evidence="13">
    <location>
        <begin position="1"/>
        <end position="24"/>
    </location>
</feature>
<dbReference type="GO" id="GO:0009055">
    <property type="term" value="F:electron transfer activity"/>
    <property type="evidence" value="ECO:0007669"/>
    <property type="project" value="InterPro"/>
</dbReference>
<feature type="transmembrane region" description="Helical" evidence="12">
    <location>
        <begin position="298"/>
        <end position="321"/>
    </location>
</feature>
<feature type="chain" id="PRO_5003119947" description="Cytochrome bd oxidase, subunit I" evidence="13">
    <location>
        <begin position="25"/>
        <end position="567"/>
    </location>
</feature>
<feature type="transmembrane region" description="Helical" evidence="12">
    <location>
        <begin position="476"/>
        <end position="499"/>
    </location>
</feature>
<dbReference type="HOGENOM" id="CLU_480369_0_0_0"/>
<keyword evidence="11 12" id="KW-0472">Membrane</keyword>
<feature type="transmembrane region" description="Helical" evidence="12">
    <location>
        <begin position="394"/>
        <end position="413"/>
    </location>
</feature>
<feature type="transmembrane region" description="Helical" evidence="12">
    <location>
        <begin position="525"/>
        <end position="547"/>
    </location>
</feature>
<comment type="subcellular location">
    <subcellularLocation>
        <location evidence="1">Cell membrane</location>
        <topology evidence="1">Multi-pass membrane protein</topology>
    </subcellularLocation>
</comment>
<evidence type="ECO:0000256" key="10">
    <source>
        <dbReference type="ARBA" id="ARBA00023004"/>
    </source>
</evidence>
<evidence type="ECO:0000256" key="13">
    <source>
        <dbReference type="SAM" id="SignalP"/>
    </source>
</evidence>
<evidence type="ECO:0008006" key="16">
    <source>
        <dbReference type="Google" id="ProtNLM"/>
    </source>
</evidence>
<keyword evidence="10" id="KW-0408">Iron</keyword>
<reference evidence="14 15" key="1">
    <citation type="journal article" date="2010" name="Proc. Natl. Acad. Sci. U.S.A.">
        <title>A Nitrospira metagenome illuminates the physiology and evolution of globally important nitrite-oxidizing bacteria.</title>
        <authorList>
            <person name="Lucker S."/>
            <person name="Wagner M."/>
            <person name="Maixner F."/>
            <person name="Pelletier E."/>
            <person name="Koch H."/>
            <person name="Vacherie B."/>
            <person name="Rattei T."/>
            <person name="Sinninghe Damste J."/>
            <person name="Spieck E."/>
            <person name="Le Paslier D."/>
            <person name="Daims H."/>
        </authorList>
    </citation>
    <scope>NUCLEOTIDE SEQUENCE [LARGE SCALE GENOMIC DNA]</scope>
</reference>
<dbReference type="OrthoDB" id="9807042at2"/>
<evidence type="ECO:0000256" key="9">
    <source>
        <dbReference type="ARBA" id="ARBA00022989"/>
    </source>
</evidence>
<protein>
    <recommendedName>
        <fullName evidence="16">Cytochrome bd oxidase, subunit I</fullName>
    </recommendedName>
</protein>
<keyword evidence="15" id="KW-1185">Reference proteome</keyword>
<feature type="transmembrane region" description="Helical" evidence="12">
    <location>
        <begin position="433"/>
        <end position="455"/>
    </location>
</feature>
<feature type="transmembrane region" description="Helical" evidence="12">
    <location>
        <begin position="222"/>
        <end position="243"/>
    </location>
</feature>
<dbReference type="PANTHER" id="PTHR30365">
    <property type="entry name" value="CYTOCHROME D UBIQUINOL OXIDASE"/>
    <property type="match status" value="1"/>
</dbReference>
<evidence type="ECO:0000256" key="2">
    <source>
        <dbReference type="ARBA" id="ARBA00009819"/>
    </source>
</evidence>
<keyword evidence="9 12" id="KW-1133">Transmembrane helix</keyword>
<dbReference type="eggNOG" id="COG1271">
    <property type="taxonomic scope" value="Bacteria"/>
</dbReference>
<evidence type="ECO:0000313" key="15">
    <source>
        <dbReference type="Proteomes" id="UP000001660"/>
    </source>
</evidence>
<feature type="transmembrane region" description="Helical" evidence="12">
    <location>
        <begin position="333"/>
        <end position="350"/>
    </location>
</feature>
<evidence type="ECO:0000256" key="4">
    <source>
        <dbReference type="ARBA" id="ARBA00022475"/>
    </source>
</evidence>
<dbReference type="Proteomes" id="UP000001660">
    <property type="component" value="Chromosome"/>
</dbReference>
<name>D8PBQ1_9BACT</name>
<proteinExistence type="inferred from homology"/>
<feature type="transmembrane region" description="Helical" evidence="12">
    <location>
        <begin position="362"/>
        <end position="382"/>
    </location>
</feature>
<dbReference type="KEGG" id="nde:NIDE0896"/>
<dbReference type="GO" id="GO:0005886">
    <property type="term" value="C:plasma membrane"/>
    <property type="evidence" value="ECO:0007669"/>
    <property type="project" value="UniProtKB-SubCell"/>
</dbReference>
<dbReference type="GO" id="GO:0046872">
    <property type="term" value="F:metal ion binding"/>
    <property type="evidence" value="ECO:0007669"/>
    <property type="project" value="UniProtKB-KW"/>
</dbReference>
<evidence type="ECO:0000256" key="3">
    <source>
        <dbReference type="ARBA" id="ARBA00022448"/>
    </source>
</evidence>
<evidence type="ECO:0000256" key="6">
    <source>
        <dbReference type="ARBA" id="ARBA00022692"/>
    </source>
</evidence>
<accession>D8PBQ1</accession>
<dbReference type="GO" id="GO:0020037">
    <property type="term" value="F:heme binding"/>
    <property type="evidence" value="ECO:0007669"/>
    <property type="project" value="TreeGrafter"/>
</dbReference>
<organism evidence="14 15">
    <name type="scientific">Nitrospira defluvii</name>
    <dbReference type="NCBI Taxonomy" id="330214"/>
    <lineage>
        <taxon>Bacteria</taxon>
        <taxon>Pseudomonadati</taxon>
        <taxon>Nitrospirota</taxon>
        <taxon>Nitrospiria</taxon>
        <taxon>Nitrospirales</taxon>
        <taxon>Nitrospiraceae</taxon>
        <taxon>Nitrospira</taxon>
    </lineage>
</organism>
<feature type="transmembrane region" description="Helical" evidence="12">
    <location>
        <begin position="48"/>
        <end position="70"/>
    </location>
</feature>
<feature type="transmembrane region" description="Helical" evidence="12">
    <location>
        <begin position="124"/>
        <end position="146"/>
    </location>
</feature>
<feature type="transmembrane region" description="Helical" evidence="12">
    <location>
        <begin position="255"/>
        <end position="278"/>
    </location>
</feature>
<dbReference type="GO" id="GO:0016682">
    <property type="term" value="F:oxidoreductase activity, acting on diphenols and related substances as donors, oxygen as acceptor"/>
    <property type="evidence" value="ECO:0007669"/>
    <property type="project" value="TreeGrafter"/>
</dbReference>
<dbReference type="AlphaFoldDB" id="D8PBQ1"/>
<sequence length="567" mass="63174">MKIWQRCLLVMFALVAILGGVAYAQAPSAPPVEFPYTGNRTAVWIVAQLHILFAGFILGAPIFVVISEWLGYRKQDPRYDRLAKEVTKVTVILYSMTALTGGLFIFVLLATYPQFTTWLINHFFLIFAVVYPLLFIGETIVLYMYFYTWDAWKGEKKARHIALGVLLNLIGSITLFVIDAPTSFMNTPVRAEGISPAEFLATASLWDKVFNYSWMPLNLHRLVGNVTFGGFVAGLIAAYMFMGAKKDEERAYYDWMGFVGNMIGVGALLFLPFMGYLLAYELCDYDASICPYMMADQLSMFFEMQGAMIGLIFLASNYYIWLSMKRIEGVERVRMTVIAPIVMVLLPIVMTKVLTDYPVPDATSLAFLLPLLLAPVVLGRFIPLTVSSSTVIKVGFLMVVVGNAIWMTPHGFVPTGAKLVAELELPSDWNFLALMPAKNSAAFTLVFVTVVNYVIYNRAVSQGTIVWGKIDFASQFVLVFLAFSAIWTMGLMGAVRSLLRKYFHAYNLLPDFTAESFTPTLSYSAWWITGITIVFYAVVSFAIIVTLRPSDSKGHAHEGSPVPAGAK</sequence>
<feature type="transmembrane region" description="Helical" evidence="12">
    <location>
        <begin position="91"/>
        <end position="112"/>
    </location>
</feature>
<evidence type="ECO:0000256" key="5">
    <source>
        <dbReference type="ARBA" id="ARBA00022617"/>
    </source>
</evidence>
<dbReference type="EMBL" id="FP929003">
    <property type="protein sequence ID" value="CBK40660.1"/>
    <property type="molecule type" value="Genomic_DNA"/>
</dbReference>
<keyword evidence="5" id="KW-0349">Heme</keyword>
<feature type="transmembrane region" description="Helical" evidence="12">
    <location>
        <begin position="158"/>
        <end position="178"/>
    </location>
</feature>
<dbReference type="GO" id="GO:0019646">
    <property type="term" value="P:aerobic electron transport chain"/>
    <property type="evidence" value="ECO:0007669"/>
    <property type="project" value="InterPro"/>
</dbReference>
<comment type="similarity">
    <text evidence="2">Belongs to the cytochrome ubiquinol oxidase subunit 1 family.</text>
</comment>
<keyword evidence="4" id="KW-1003">Cell membrane</keyword>
<keyword evidence="13" id="KW-0732">Signal</keyword>
<dbReference type="PANTHER" id="PTHR30365:SF14">
    <property type="entry name" value="CYTOCHROME BD MENAQUINOL OXIDASE SUBUNIT I-RELATED"/>
    <property type="match status" value="1"/>
</dbReference>
<dbReference type="GO" id="GO:0070069">
    <property type="term" value="C:cytochrome complex"/>
    <property type="evidence" value="ECO:0007669"/>
    <property type="project" value="InterPro"/>
</dbReference>
<evidence type="ECO:0000256" key="11">
    <source>
        <dbReference type="ARBA" id="ARBA00023136"/>
    </source>
</evidence>
<evidence type="ECO:0000313" key="14">
    <source>
        <dbReference type="EMBL" id="CBK40660.1"/>
    </source>
</evidence>
<dbReference type="Pfam" id="PF01654">
    <property type="entry name" value="Cyt_bd_oxida_I"/>
    <property type="match status" value="1"/>
</dbReference>
<keyword evidence="7" id="KW-0479">Metal-binding</keyword>
<evidence type="ECO:0000256" key="8">
    <source>
        <dbReference type="ARBA" id="ARBA00022982"/>
    </source>
</evidence>
<keyword evidence="6 12" id="KW-0812">Transmembrane</keyword>
<evidence type="ECO:0000256" key="1">
    <source>
        <dbReference type="ARBA" id="ARBA00004651"/>
    </source>
</evidence>
<keyword evidence="3" id="KW-0813">Transport</keyword>
<keyword evidence="8" id="KW-0249">Electron transport</keyword>